<gene>
    <name evidence="1" type="ORF">CEJ45_24295</name>
</gene>
<keyword evidence="2" id="KW-1185">Reference proteome</keyword>
<reference evidence="1 2" key="1">
    <citation type="journal article" date="2010" name="Int. J. Syst. Evol. Microbiol.">
        <title>Reclassification of Herbaspirillum putei as a later heterotypic synonym of Herbaspirillum huttiense, with the description of H. huttiense subsp. huttiense subsp. nov. and H. huttiense subsp. putei subsp. nov., comb. nov., and description of Herbaspirillum aquaticum sp. nov.</title>
        <authorList>
            <person name="Dobritsa A.P."/>
            <person name="Reddy M.C."/>
            <person name="Samadpour M."/>
        </authorList>
    </citation>
    <scope>NUCLEOTIDE SEQUENCE [LARGE SCALE GENOMIC DNA]</scope>
    <source>
        <strain evidence="1 2">IEH 4430</strain>
    </source>
</reference>
<dbReference type="EMBL" id="NJGV01000045">
    <property type="protein sequence ID" value="OWY31736.1"/>
    <property type="molecule type" value="Genomic_DNA"/>
</dbReference>
<comment type="caution">
    <text evidence="1">The sequence shown here is derived from an EMBL/GenBank/DDBJ whole genome shotgun (WGS) entry which is preliminary data.</text>
</comment>
<evidence type="ECO:0000313" key="1">
    <source>
        <dbReference type="EMBL" id="OWY31736.1"/>
    </source>
</evidence>
<evidence type="ECO:0000313" key="2">
    <source>
        <dbReference type="Proteomes" id="UP000214747"/>
    </source>
</evidence>
<accession>A0A225SN10</accession>
<dbReference type="Proteomes" id="UP000214747">
    <property type="component" value="Unassembled WGS sequence"/>
</dbReference>
<name>A0A225SN10_9BURK</name>
<dbReference type="AlphaFoldDB" id="A0A225SN10"/>
<dbReference type="Gene3D" id="2.40.50.320">
    <property type="entry name" value="Copper binding periplasmic protein CusF"/>
    <property type="match status" value="1"/>
</dbReference>
<evidence type="ECO:0008006" key="3">
    <source>
        <dbReference type="Google" id="ProtNLM"/>
    </source>
</evidence>
<dbReference type="Pfam" id="PF11604">
    <property type="entry name" value="CusF_Ec"/>
    <property type="match status" value="1"/>
</dbReference>
<sequence length="95" mass="9984">MTDGSTLVAAPQTLVANEHGGDMVQGEVLEVDRDFAKVIIKHHALVGLGMPAMTMAFSVPDTAVLDSLQAGAHIKFLAQIAPHGLAIAKIELVRD</sequence>
<proteinExistence type="predicted"/>
<organism evidence="1 2">
    <name type="scientific">Herbaspirillum aquaticum</name>
    <dbReference type="NCBI Taxonomy" id="568783"/>
    <lineage>
        <taxon>Bacteria</taxon>
        <taxon>Pseudomonadati</taxon>
        <taxon>Pseudomonadota</taxon>
        <taxon>Betaproteobacteria</taxon>
        <taxon>Burkholderiales</taxon>
        <taxon>Oxalobacteraceae</taxon>
        <taxon>Herbaspirillum</taxon>
    </lineage>
</organism>
<protein>
    <recommendedName>
        <fullName evidence="3">RND transporter</fullName>
    </recommendedName>
</protein>
<dbReference type="InterPro" id="IPR042230">
    <property type="entry name" value="CusF_sf"/>
</dbReference>
<dbReference type="InterPro" id="IPR021647">
    <property type="entry name" value="CusF_Ec"/>
</dbReference>